<dbReference type="OrthoDB" id="9802491at2"/>
<comment type="caution">
    <text evidence="5">The sequence shown here is derived from an EMBL/GenBank/DDBJ whole genome shotgun (WGS) entry which is preliminary data.</text>
</comment>
<evidence type="ECO:0000256" key="2">
    <source>
        <dbReference type="ARBA" id="ARBA00023012"/>
    </source>
</evidence>
<dbReference type="AlphaFoldDB" id="A0A0P6XG47"/>
<dbReference type="PROSITE" id="PS50110">
    <property type="entry name" value="RESPONSE_REGULATORY"/>
    <property type="match status" value="1"/>
</dbReference>
<organism evidence="5 6">
    <name type="scientific">Bellilinea caldifistulae</name>
    <dbReference type="NCBI Taxonomy" id="360411"/>
    <lineage>
        <taxon>Bacteria</taxon>
        <taxon>Bacillati</taxon>
        <taxon>Chloroflexota</taxon>
        <taxon>Anaerolineae</taxon>
        <taxon>Anaerolineales</taxon>
        <taxon>Anaerolineaceae</taxon>
        <taxon>Bellilinea</taxon>
    </lineage>
</organism>
<evidence type="ECO:0000259" key="4">
    <source>
        <dbReference type="PROSITE" id="PS50110"/>
    </source>
</evidence>
<evidence type="ECO:0000256" key="3">
    <source>
        <dbReference type="PROSITE-ProRule" id="PRU00169"/>
    </source>
</evidence>
<dbReference type="InterPro" id="IPR011006">
    <property type="entry name" value="CheY-like_superfamily"/>
</dbReference>
<dbReference type="GO" id="GO:0000160">
    <property type="term" value="P:phosphorelay signal transduction system"/>
    <property type="evidence" value="ECO:0007669"/>
    <property type="project" value="UniProtKB-KW"/>
</dbReference>
<dbReference type="InterPro" id="IPR001789">
    <property type="entry name" value="Sig_transdc_resp-reg_receiver"/>
</dbReference>
<keyword evidence="2" id="KW-0902">Two-component regulatory system</keyword>
<dbReference type="STRING" id="360411.AC812_13545"/>
<dbReference type="Pfam" id="PF00072">
    <property type="entry name" value="Response_reg"/>
    <property type="match status" value="1"/>
</dbReference>
<dbReference type="SUPFAM" id="SSF52172">
    <property type="entry name" value="CheY-like"/>
    <property type="match status" value="1"/>
</dbReference>
<evidence type="ECO:0000256" key="1">
    <source>
        <dbReference type="ARBA" id="ARBA00022553"/>
    </source>
</evidence>
<dbReference type="Gene3D" id="3.40.50.2300">
    <property type="match status" value="1"/>
</dbReference>
<proteinExistence type="predicted"/>
<dbReference type="Proteomes" id="UP000050514">
    <property type="component" value="Unassembled WGS sequence"/>
</dbReference>
<dbReference type="PANTHER" id="PTHR45339:SF1">
    <property type="entry name" value="HYBRID SIGNAL TRANSDUCTION HISTIDINE KINASE J"/>
    <property type="match status" value="1"/>
</dbReference>
<sequence>MTAGKSILYIEDNFDNRMLVRRLLEHEGFLVLEAENAHQALELLQTRIPDLILMDINMPEIDGYTLTRQIKTAPQTSHVPVIALTANVMRGDKERTLRAGCDGYIEKPIDIDTFIDQVNQFLNGNRVKQL</sequence>
<accession>A0A0P6XG47</accession>
<feature type="domain" description="Response regulatory" evidence="4">
    <location>
        <begin position="6"/>
        <end position="122"/>
    </location>
</feature>
<dbReference type="SMART" id="SM00448">
    <property type="entry name" value="REC"/>
    <property type="match status" value="1"/>
</dbReference>
<protein>
    <submittedName>
        <fullName evidence="5">Chemotaxis protein CheY</fullName>
    </submittedName>
</protein>
<keyword evidence="6" id="KW-1185">Reference proteome</keyword>
<dbReference type="RefSeq" id="WP_061917365.1">
    <property type="nucleotide sequence ID" value="NZ_DF967971.1"/>
</dbReference>
<keyword evidence="1 3" id="KW-0597">Phosphoprotein</keyword>
<gene>
    <name evidence="5" type="ORF">AC812_13545</name>
</gene>
<name>A0A0P6XG47_9CHLR</name>
<reference evidence="5 6" key="1">
    <citation type="submission" date="2015-07" db="EMBL/GenBank/DDBJ databases">
        <title>Draft genome of Bellilinea caldifistulae DSM 17877.</title>
        <authorList>
            <person name="Hemp J."/>
            <person name="Ward L.M."/>
            <person name="Pace L.A."/>
            <person name="Fischer W.W."/>
        </authorList>
    </citation>
    <scope>NUCLEOTIDE SEQUENCE [LARGE SCALE GENOMIC DNA]</scope>
    <source>
        <strain evidence="5 6">GOMI-1</strain>
    </source>
</reference>
<dbReference type="PANTHER" id="PTHR45339">
    <property type="entry name" value="HYBRID SIGNAL TRANSDUCTION HISTIDINE KINASE J"/>
    <property type="match status" value="1"/>
</dbReference>
<evidence type="ECO:0000313" key="6">
    <source>
        <dbReference type="Proteomes" id="UP000050514"/>
    </source>
</evidence>
<evidence type="ECO:0000313" key="5">
    <source>
        <dbReference type="EMBL" id="KPL73811.1"/>
    </source>
</evidence>
<dbReference type="EMBL" id="LGHJ01000019">
    <property type="protein sequence ID" value="KPL73811.1"/>
    <property type="molecule type" value="Genomic_DNA"/>
</dbReference>
<feature type="modified residue" description="4-aspartylphosphate" evidence="3">
    <location>
        <position position="55"/>
    </location>
</feature>